<evidence type="ECO:0000256" key="4">
    <source>
        <dbReference type="ARBA" id="ARBA00022692"/>
    </source>
</evidence>
<feature type="transmembrane region" description="Helical" evidence="7">
    <location>
        <begin position="111"/>
        <end position="134"/>
    </location>
</feature>
<keyword evidence="9" id="KW-1185">Reference proteome</keyword>
<comment type="caution">
    <text evidence="8">The sequence shown here is derived from an EMBL/GenBank/DDBJ whole genome shotgun (WGS) entry which is preliminary data.</text>
</comment>
<evidence type="ECO:0000256" key="1">
    <source>
        <dbReference type="ARBA" id="ARBA00004651"/>
    </source>
</evidence>
<keyword evidence="3" id="KW-1003">Cell membrane</keyword>
<dbReference type="PANTHER" id="PTHR43663">
    <property type="entry name" value="CHROMATE TRANSPORT PROTEIN-RELATED"/>
    <property type="match status" value="1"/>
</dbReference>
<feature type="transmembrane region" description="Helical" evidence="7">
    <location>
        <begin position="146"/>
        <end position="172"/>
    </location>
</feature>
<comment type="subcellular location">
    <subcellularLocation>
        <location evidence="1">Cell membrane</location>
        <topology evidence="1">Multi-pass membrane protein</topology>
    </subcellularLocation>
</comment>
<comment type="similarity">
    <text evidence="2">Belongs to the chromate ion transporter (CHR) (TC 2.A.51) family.</text>
</comment>
<dbReference type="GO" id="GO:0015109">
    <property type="term" value="F:chromate transmembrane transporter activity"/>
    <property type="evidence" value="ECO:0007669"/>
    <property type="project" value="InterPro"/>
</dbReference>
<dbReference type="EMBL" id="JAPDNT010000001">
    <property type="protein sequence ID" value="MCW3473515.1"/>
    <property type="molecule type" value="Genomic_DNA"/>
</dbReference>
<name>A0AA41YNE1_9PROT</name>
<dbReference type="Pfam" id="PF02417">
    <property type="entry name" value="Chromate_transp"/>
    <property type="match status" value="1"/>
</dbReference>
<sequence length="182" mass="18627">MEPKHETARPSLAALAWVFMSIGMQSFGGGMSAWIWREVVLSRRWLTEGQFVGGMALSQITPGANGVNLAVFVGTTLRGPAGALAALAGMLLVPVIAVLVLGAAFTEVRDVPGIGSAMAGLGAAAIGMTAANGLRMSRNNIRDIPGGLVMATTAAAVGIGGLPLLPVLLAMLPVSLLLAWRR</sequence>
<evidence type="ECO:0000256" key="7">
    <source>
        <dbReference type="SAM" id="Phobius"/>
    </source>
</evidence>
<evidence type="ECO:0000313" key="8">
    <source>
        <dbReference type="EMBL" id="MCW3473515.1"/>
    </source>
</evidence>
<keyword evidence="5 7" id="KW-1133">Transmembrane helix</keyword>
<accession>A0AA41YNE1</accession>
<organism evidence="8 9">
    <name type="scientific">Limobrevibacterium gyesilva</name>
    <dbReference type="NCBI Taxonomy" id="2991712"/>
    <lineage>
        <taxon>Bacteria</taxon>
        <taxon>Pseudomonadati</taxon>
        <taxon>Pseudomonadota</taxon>
        <taxon>Alphaproteobacteria</taxon>
        <taxon>Acetobacterales</taxon>
        <taxon>Acetobacteraceae</taxon>
        <taxon>Limobrevibacterium</taxon>
    </lineage>
</organism>
<proteinExistence type="inferred from homology"/>
<reference evidence="8" key="1">
    <citation type="submission" date="2022-09" db="EMBL/GenBank/DDBJ databases">
        <title>Rhodovastum sp. nov. RN2-1 isolated from soil in Seongnam, South Korea.</title>
        <authorList>
            <person name="Le N.T."/>
        </authorList>
    </citation>
    <scope>NUCLEOTIDE SEQUENCE</scope>
    <source>
        <strain evidence="8">RN2-1</strain>
    </source>
</reference>
<protein>
    <submittedName>
        <fullName evidence="8">Chromate transporter</fullName>
    </submittedName>
</protein>
<dbReference type="PANTHER" id="PTHR43663:SF1">
    <property type="entry name" value="CHROMATE TRANSPORTER"/>
    <property type="match status" value="1"/>
</dbReference>
<evidence type="ECO:0000313" key="9">
    <source>
        <dbReference type="Proteomes" id="UP001165679"/>
    </source>
</evidence>
<reference evidence="8" key="2">
    <citation type="submission" date="2022-10" db="EMBL/GenBank/DDBJ databases">
        <authorList>
            <person name="Trinh H.N."/>
        </authorList>
    </citation>
    <scope>NUCLEOTIDE SEQUENCE</scope>
    <source>
        <strain evidence="8">RN2-1</strain>
    </source>
</reference>
<dbReference type="AlphaFoldDB" id="A0AA41YNE1"/>
<dbReference type="RefSeq" id="WP_264712092.1">
    <property type="nucleotide sequence ID" value="NZ_JAPDNT010000001.1"/>
</dbReference>
<evidence type="ECO:0000256" key="2">
    <source>
        <dbReference type="ARBA" id="ARBA00005262"/>
    </source>
</evidence>
<evidence type="ECO:0000256" key="6">
    <source>
        <dbReference type="ARBA" id="ARBA00023136"/>
    </source>
</evidence>
<keyword evidence="4 7" id="KW-0812">Transmembrane</keyword>
<feature type="transmembrane region" description="Helical" evidence="7">
    <location>
        <begin position="12"/>
        <end position="36"/>
    </location>
</feature>
<feature type="transmembrane region" description="Helical" evidence="7">
    <location>
        <begin position="56"/>
        <end position="77"/>
    </location>
</feature>
<dbReference type="GO" id="GO:0005886">
    <property type="term" value="C:plasma membrane"/>
    <property type="evidence" value="ECO:0007669"/>
    <property type="project" value="UniProtKB-SubCell"/>
</dbReference>
<dbReference type="InterPro" id="IPR052518">
    <property type="entry name" value="CHR_Transporter"/>
</dbReference>
<keyword evidence="6 7" id="KW-0472">Membrane</keyword>
<evidence type="ECO:0000256" key="3">
    <source>
        <dbReference type="ARBA" id="ARBA00022475"/>
    </source>
</evidence>
<dbReference type="InterPro" id="IPR003370">
    <property type="entry name" value="Chromate_transpt"/>
</dbReference>
<dbReference type="Proteomes" id="UP001165679">
    <property type="component" value="Unassembled WGS sequence"/>
</dbReference>
<gene>
    <name evidence="8" type="ORF">OL599_02900</name>
</gene>
<feature type="transmembrane region" description="Helical" evidence="7">
    <location>
        <begin position="84"/>
        <end position="105"/>
    </location>
</feature>
<evidence type="ECO:0000256" key="5">
    <source>
        <dbReference type="ARBA" id="ARBA00022989"/>
    </source>
</evidence>